<dbReference type="Proteomes" id="UP000231383">
    <property type="component" value="Unassembled WGS sequence"/>
</dbReference>
<evidence type="ECO:0000256" key="3">
    <source>
        <dbReference type="ARBA" id="ARBA00011209"/>
    </source>
</evidence>
<evidence type="ECO:0000256" key="11">
    <source>
        <dbReference type="ARBA" id="ARBA00023146"/>
    </source>
</evidence>
<dbReference type="GO" id="GO:0000287">
    <property type="term" value="F:magnesium ion binding"/>
    <property type="evidence" value="ECO:0007669"/>
    <property type="project" value="UniProtKB-UniRule"/>
</dbReference>
<keyword evidence="11 13" id="KW-0030">Aminoacyl-tRNA synthetase</keyword>
<dbReference type="SUPFAM" id="SSF55681">
    <property type="entry name" value="Class II aaRS and biotin synthetases"/>
    <property type="match status" value="1"/>
</dbReference>
<dbReference type="GO" id="GO:0006432">
    <property type="term" value="P:phenylalanyl-tRNA aminoacylation"/>
    <property type="evidence" value="ECO:0007669"/>
    <property type="project" value="UniProtKB-UniRule"/>
</dbReference>
<dbReference type="GO" id="GO:0000049">
    <property type="term" value="F:tRNA binding"/>
    <property type="evidence" value="ECO:0007669"/>
    <property type="project" value="InterPro"/>
</dbReference>
<comment type="caution">
    <text evidence="15">The sequence shown here is derived from an EMBL/GenBank/DDBJ whole genome shotgun (WGS) entry which is preliminary data.</text>
</comment>
<comment type="subcellular location">
    <subcellularLocation>
        <location evidence="1 13">Cytoplasm</location>
    </subcellularLocation>
</comment>
<keyword evidence="4 13" id="KW-0963">Cytoplasm</keyword>
<keyword evidence="7 13" id="KW-0547">Nucleotide-binding</keyword>
<dbReference type="InterPro" id="IPR002319">
    <property type="entry name" value="Phenylalanyl-tRNA_Synthase"/>
</dbReference>
<keyword evidence="8 13" id="KW-0067">ATP-binding</keyword>
<evidence type="ECO:0000256" key="5">
    <source>
        <dbReference type="ARBA" id="ARBA00022598"/>
    </source>
</evidence>
<evidence type="ECO:0000256" key="4">
    <source>
        <dbReference type="ARBA" id="ARBA00022490"/>
    </source>
</evidence>
<comment type="cofactor">
    <cofactor evidence="13">
        <name>Mg(2+)</name>
        <dbReference type="ChEBI" id="CHEBI:18420"/>
    </cofactor>
    <text evidence="13">Binds 2 magnesium ions per tetramer.</text>
</comment>
<gene>
    <name evidence="13" type="primary">pheS</name>
    <name evidence="15" type="ORF">CO051_01080</name>
</gene>
<dbReference type="InterPro" id="IPR010978">
    <property type="entry name" value="tRNA-bd_arm"/>
</dbReference>
<dbReference type="GO" id="GO:0005524">
    <property type="term" value="F:ATP binding"/>
    <property type="evidence" value="ECO:0007669"/>
    <property type="project" value="UniProtKB-UniRule"/>
</dbReference>
<dbReference type="InterPro" id="IPR004188">
    <property type="entry name" value="Phe-tRNA_ligase_II_N"/>
</dbReference>
<comment type="catalytic activity">
    <reaction evidence="12 13">
        <text>tRNA(Phe) + L-phenylalanine + ATP = L-phenylalanyl-tRNA(Phe) + AMP + diphosphate + H(+)</text>
        <dbReference type="Rhea" id="RHEA:19413"/>
        <dbReference type="Rhea" id="RHEA-COMP:9668"/>
        <dbReference type="Rhea" id="RHEA-COMP:9699"/>
        <dbReference type="ChEBI" id="CHEBI:15378"/>
        <dbReference type="ChEBI" id="CHEBI:30616"/>
        <dbReference type="ChEBI" id="CHEBI:33019"/>
        <dbReference type="ChEBI" id="CHEBI:58095"/>
        <dbReference type="ChEBI" id="CHEBI:78442"/>
        <dbReference type="ChEBI" id="CHEBI:78531"/>
        <dbReference type="ChEBI" id="CHEBI:456215"/>
        <dbReference type="EC" id="6.1.1.20"/>
    </reaction>
</comment>
<dbReference type="InterPro" id="IPR022911">
    <property type="entry name" value="Phe_tRNA_ligase_alpha1_bac"/>
</dbReference>
<keyword evidence="5 13" id="KW-0436">Ligase</keyword>
<dbReference type="EMBL" id="PFSC01000029">
    <property type="protein sequence ID" value="PJC33752.1"/>
    <property type="molecule type" value="Genomic_DNA"/>
</dbReference>
<sequence>MTENKELQTFQAELSHTSSFEQLLALESKYVGKNGVLNARLKDMKGLDPEKRKILGQEVNTLKNQIISLLEEAKKKILSQNTTDEDIDVTIPGKNYEAGSLHLVSYAIEEISKIFEKIGFIRMSYPEIEWEWFSFDALNMPSDHPARDDFETFFIDNPAHEKFGKMVMTPHTSSGQPREMMRLGEPPIRMINIAKTYRPNWDASHVPMFHQFEGLCIDKKINITHLKGTIDYFAKEFFGEDREIRLRPFHFQFTEPSFEVDITCDICNGTGYIEMSNVKTQMSKGITNVKSQTSKCRLCKQGWLELGGTGMVHPNVLKAGGIDPEKYTGWAFGFGVERVMMMKPGVGLNNMRSLYDGDIRVLEQF</sequence>
<dbReference type="GO" id="GO:0004826">
    <property type="term" value="F:phenylalanine-tRNA ligase activity"/>
    <property type="evidence" value="ECO:0007669"/>
    <property type="project" value="UniProtKB-UniRule"/>
</dbReference>
<evidence type="ECO:0000259" key="14">
    <source>
        <dbReference type="PROSITE" id="PS50862"/>
    </source>
</evidence>
<dbReference type="HAMAP" id="MF_00281">
    <property type="entry name" value="Phe_tRNA_synth_alpha1"/>
    <property type="match status" value="1"/>
</dbReference>
<dbReference type="GO" id="GO:0005737">
    <property type="term" value="C:cytoplasm"/>
    <property type="evidence" value="ECO:0007669"/>
    <property type="project" value="UniProtKB-SubCell"/>
</dbReference>
<evidence type="ECO:0000256" key="10">
    <source>
        <dbReference type="ARBA" id="ARBA00022917"/>
    </source>
</evidence>
<reference evidence="16" key="1">
    <citation type="submission" date="2017-09" db="EMBL/GenBank/DDBJ databases">
        <title>Depth-based differentiation of microbial function through sediment-hosted aquifers and enrichment of novel symbionts in the deep terrestrial subsurface.</title>
        <authorList>
            <person name="Probst A.J."/>
            <person name="Ladd B."/>
            <person name="Jarett J.K."/>
            <person name="Geller-Mcgrath D.E."/>
            <person name="Sieber C.M.K."/>
            <person name="Emerson J.B."/>
            <person name="Anantharaman K."/>
            <person name="Thomas B.C."/>
            <person name="Malmstrom R."/>
            <person name="Stieglmeier M."/>
            <person name="Klingl A."/>
            <person name="Woyke T."/>
            <person name="Ryan C.M."/>
            <person name="Banfield J.F."/>
        </authorList>
    </citation>
    <scope>NUCLEOTIDE SEQUENCE [LARGE SCALE GENOMIC DNA]</scope>
</reference>
<dbReference type="Gene3D" id="3.30.930.10">
    <property type="entry name" value="Bira Bifunctional Protein, Domain 2"/>
    <property type="match status" value="1"/>
</dbReference>
<evidence type="ECO:0000256" key="12">
    <source>
        <dbReference type="ARBA" id="ARBA00049255"/>
    </source>
</evidence>
<dbReference type="CDD" id="cd00496">
    <property type="entry name" value="PheRS_alpha_core"/>
    <property type="match status" value="1"/>
</dbReference>
<evidence type="ECO:0000256" key="1">
    <source>
        <dbReference type="ARBA" id="ARBA00004496"/>
    </source>
</evidence>
<dbReference type="Pfam" id="PF02912">
    <property type="entry name" value="Phe_tRNA-synt_N"/>
    <property type="match status" value="1"/>
</dbReference>
<keyword evidence="6 13" id="KW-0479">Metal-binding</keyword>
<dbReference type="PANTHER" id="PTHR11538">
    <property type="entry name" value="PHENYLALANYL-TRNA SYNTHETASE"/>
    <property type="match status" value="1"/>
</dbReference>
<dbReference type="InterPro" id="IPR006195">
    <property type="entry name" value="aa-tRNA-synth_II"/>
</dbReference>
<keyword evidence="9 13" id="KW-0460">Magnesium</keyword>
<feature type="domain" description="Aminoacyl-transfer RNA synthetases class-II family profile" evidence="14">
    <location>
        <begin position="111"/>
        <end position="342"/>
    </location>
</feature>
<dbReference type="EC" id="6.1.1.20" evidence="13"/>
<evidence type="ECO:0000313" key="16">
    <source>
        <dbReference type="Proteomes" id="UP000231383"/>
    </source>
</evidence>
<name>A0A2M8F393_9BACT</name>
<dbReference type="PANTHER" id="PTHR11538:SF41">
    <property type="entry name" value="PHENYLALANINE--TRNA LIGASE, MITOCHONDRIAL"/>
    <property type="match status" value="1"/>
</dbReference>
<comment type="subunit">
    <text evidence="3 13">Tetramer of two alpha and two beta subunits.</text>
</comment>
<dbReference type="InterPro" id="IPR004529">
    <property type="entry name" value="Phe-tRNA-synth_IIc_asu"/>
</dbReference>
<proteinExistence type="inferred from homology"/>
<dbReference type="InterPro" id="IPR045864">
    <property type="entry name" value="aa-tRNA-synth_II/BPL/LPL"/>
</dbReference>
<dbReference type="PROSITE" id="PS50862">
    <property type="entry name" value="AA_TRNA_LIGASE_II"/>
    <property type="match status" value="1"/>
</dbReference>
<evidence type="ECO:0000313" key="15">
    <source>
        <dbReference type="EMBL" id="PJC33752.1"/>
    </source>
</evidence>
<dbReference type="SUPFAM" id="SSF46589">
    <property type="entry name" value="tRNA-binding arm"/>
    <property type="match status" value="1"/>
</dbReference>
<dbReference type="AlphaFoldDB" id="A0A2M8F393"/>
<feature type="binding site" evidence="13">
    <location>
        <position position="255"/>
    </location>
    <ligand>
        <name>Mg(2+)</name>
        <dbReference type="ChEBI" id="CHEBI:18420"/>
        <note>shared with beta subunit</note>
    </ligand>
</feature>
<dbReference type="Pfam" id="PF01409">
    <property type="entry name" value="tRNA-synt_2d"/>
    <property type="match status" value="1"/>
</dbReference>
<evidence type="ECO:0000256" key="9">
    <source>
        <dbReference type="ARBA" id="ARBA00022842"/>
    </source>
</evidence>
<accession>A0A2M8F393</accession>
<evidence type="ECO:0000256" key="2">
    <source>
        <dbReference type="ARBA" id="ARBA00010207"/>
    </source>
</evidence>
<dbReference type="NCBIfam" id="TIGR00468">
    <property type="entry name" value="pheS"/>
    <property type="match status" value="1"/>
</dbReference>
<evidence type="ECO:0000256" key="8">
    <source>
        <dbReference type="ARBA" id="ARBA00022840"/>
    </source>
</evidence>
<evidence type="ECO:0000256" key="6">
    <source>
        <dbReference type="ARBA" id="ARBA00022723"/>
    </source>
</evidence>
<organism evidence="15 16">
    <name type="scientific">Candidatus Roizmanbacteria bacterium CG_4_9_14_0_2_um_filter_39_13</name>
    <dbReference type="NCBI Taxonomy" id="1974839"/>
    <lineage>
        <taxon>Bacteria</taxon>
        <taxon>Candidatus Roizmaniibacteriota</taxon>
    </lineage>
</organism>
<protein>
    <recommendedName>
        <fullName evidence="13">Phenylalanine--tRNA ligase alpha subunit</fullName>
        <ecNumber evidence="13">6.1.1.20</ecNumber>
    </recommendedName>
    <alternativeName>
        <fullName evidence="13">Phenylalanyl-tRNA synthetase alpha subunit</fullName>
        <shortName evidence="13">PheRS</shortName>
    </alternativeName>
</protein>
<evidence type="ECO:0000256" key="7">
    <source>
        <dbReference type="ARBA" id="ARBA00022741"/>
    </source>
</evidence>
<comment type="similarity">
    <text evidence="2 13">Belongs to the class-II aminoacyl-tRNA synthetase family. Phe-tRNA synthetase alpha subunit type 1 subfamily.</text>
</comment>
<evidence type="ECO:0000256" key="13">
    <source>
        <dbReference type="HAMAP-Rule" id="MF_00281"/>
    </source>
</evidence>
<keyword evidence="10 13" id="KW-0648">Protein biosynthesis</keyword>